<dbReference type="Pfam" id="PF00069">
    <property type="entry name" value="Pkinase"/>
    <property type="match status" value="1"/>
</dbReference>
<comment type="catalytic activity">
    <reaction evidence="8">
        <text>L-seryl-[protein] + ATP = O-phospho-L-seryl-[protein] + ADP + H(+)</text>
        <dbReference type="Rhea" id="RHEA:17989"/>
        <dbReference type="Rhea" id="RHEA-COMP:9863"/>
        <dbReference type="Rhea" id="RHEA-COMP:11604"/>
        <dbReference type="ChEBI" id="CHEBI:15378"/>
        <dbReference type="ChEBI" id="CHEBI:29999"/>
        <dbReference type="ChEBI" id="CHEBI:30616"/>
        <dbReference type="ChEBI" id="CHEBI:83421"/>
        <dbReference type="ChEBI" id="CHEBI:456216"/>
        <dbReference type="EC" id="2.7.11.11"/>
    </reaction>
</comment>
<evidence type="ECO:0000256" key="2">
    <source>
        <dbReference type="ARBA" id="ARBA00022527"/>
    </source>
</evidence>
<dbReference type="PROSITE" id="PS00108">
    <property type="entry name" value="PROTEIN_KINASE_ST"/>
    <property type="match status" value="1"/>
</dbReference>
<dbReference type="PANTHER" id="PTHR24353:SF153">
    <property type="entry name" value="CAMP-DEPENDENT PROTEIN KINASE CATALYTIC SUBUNIT 1"/>
    <property type="match status" value="1"/>
</dbReference>
<organism evidence="12 13">
    <name type="scientific">Fasciolopsis buskii</name>
    <dbReference type="NCBI Taxonomy" id="27845"/>
    <lineage>
        <taxon>Eukaryota</taxon>
        <taxon>Metazoa</taxon>
        <taxon>Spiralia</taxon>
        <taxon>Lophotrochozoa</taxon>
        <taxon>Platyhelminthes</taxon>
        <taxon>Trematoda</taxon>
        <taxon>Digenea</taxon>
        <taxon>Plagiorchiida</taxon>
        <taxon>Echinostomata</taxon>
        <taxon>Echinostomatoidea</taxon>
        <taxon>Fasciolidae</taxon>
        <taxon>Fasciolopsis</taxon>
    </lineage>
</organism>
<accession>A0A8E0VIR4</accession>
<comment type="similarity">
    <text evidence="10">Belongs to the protein kinase superfamily.</text>
</comment>
<dbReference type="OrthoDB" id="63267at2759"/>
<keyword evidence="3" id="KW-0808">Transferase</keyword>
<dbReference type="GO" id="GO:0005952">
    <property type="term" value="C:cAMP-dependent protein kinase complex"/>
    <property type="evidence" value="ECO:0007669"/>
    <property type="project" value="TreeGrafter"/>
</dbReference>
<dbReference type="InterPro" id="IPR017441">
    <property type="entry name" value="Protein_kinase_ATP_BS"/>
</dbReference>
<feature type="domain" description="Protein kinase" evidence="11">
    <location>
        <begin position="38"/>
        <end position="199"/>
    </location>
</feature>
<dbReference type="AlphaFoldDB" id="A0A8E0VIR4"/>
<keyword evidence="6 9" id="KW-0067">ATP-binding</keyword>
<dbReference type="GO" id="GO:0005634">
    <property type="term" value="C:nucleus"/>
    <property type="evidence" value="ECO:0007669"/>
    <property type="project" value="TreeGrafter"/>
</dbReference>
<evidence type="ECO:0000256" key="3">
    <source>
        <dbReference type="ARBA" id="ARBA00022679"/>
    </source>
</evidence>
<dbReference type="InterPro" id="IPR008271">
    <property type="entry name" value="Ser/Thr_kinase_AS"/>
</dbReference>
<evidence type="ECO:0000259" key="11">
    <source>
        <dbReference type="PROSITE" id="PS50011"/>
    </source>
</evidence>
<dbReference type="PROSITE" id="PS00107">
    <property type="entry name" value="PROTEIN_KINASE_ATP"/>
    <property type="match status" value="1"/>
</dbReference>
<evidence type="ECO:0000256" key="4">
    <source>
        <dbReference type="ARBA" id="ARBA00022741"/>
    </source>
</evidence>
<proteinExistence type="inferred from homology"/>
<dbReference type="PROSITE" id="PS50011">
    <property type="entry name" value="PROTEIN_KINASE_DOM"/>
    <property type="match status" value="1"/>
</dbReference>
<dbReference type="SMART" id="SM00220">
    <property type="entry name" value="S_TKc"/>
    <property type="match status" value="1"/>
</dbReference>
<evidence type="ECO:0000313" key="13">
    <source>
        <dbReference type="Proteomes" id="UP000728185"/>
    </source>
</evidence>
<protein>
    <recommendedName>
        <fullName evidence="1">cAMP-dependent protein kinase</fullName>
        <ecNumber evidence="1">2.7.11.11</ecNumber>
    </recommendedName>
</protein>
<dbReference type="SUPFAM" id="SSF56112">
    <property type="entry name" value="Protein kinase-like (PK-like)"/>
    <property type="match status" value="1"/>
</dbReference>
<name>A0A8E0VIR4_9TREM</name>
<keyword evidence="2 10" id="KW-0723">Serine/threonine-protein kinase</keyword>
<evidence type="ECO:0000256" key="9">
    <source>
        <dbReference type="PROSITE-ProRule" id="PRU10141"/>
    </source>
</evidence>
<keyword evidence="5 12" id="KW-0418">Kinase</keyword>
<dbReference type="GO" id="GO:0004691">
    <property type="term" value="F:cAMP-dependent protein kinase activity"/>
    <property type="evidence" value="ECO:0007669"/>
    <property type="project" value="UniProtKB-EC"/>
</dbReference>
<evidence type="ECO:0000256" key="7">
    <source>
        <dbReference type="ARBA" id="ARBA00047292"/>
    </source>
</evidence>
<dbReference type="GO" id="GO:0005829">
    <property type="term" value="C:cytosol"/>
    <property type="evidence" value="ECO:0007669"/>
    <property type="project" value="TreeGrafter"/>
</dbReference>
<evidence type="ECO:0000256" key="6">
    <source>
        <dbReference type="ARBA" id="ARBA00022840"/>
    </source>
</evidence>
<dbReference type="InterPro" id="IPR011009">
    <property type="entry name" value="Kinase-like_dom_sf"/>
</dbReference>
<comment type="caution">
    <text evidence="12">The sequence shown here is derived from an EMBL/GenBank/DDBJ whole genome shotgun (WGS) entry which is preliminary data.</text>
</comment>
<dbReference type="Proteomes" id="UP000728185">
    <property type="component" value="Unassembled WGS sequence"/>
</dbReference>
<dbReference type="Gene3D" id="3.30.200.20">
    <property type="entry name" value="Phosphorylase Kinase, domain 1"/>
    <property type="match status" value="1"/>
</dbReference>
<sequence length="199" mass="23150">MIFCSLYSRCFSVSTGWDKQTLPKVVHQKRSGAQFSDFKRLRTLGTGSFGRVLLVQHLKTKEFLALKVLEKQQVTSSSQNDSLRKIVRSKQIEHCLNEKRILAAVDFPFFIKLSYSFKNEYYLFLALEYVQGGEMFYHLRKRGKFSEPAARFYASQVVLALEYLHFLDILYRDLKPENILLDSRGYIKVSFDVGFDKGS</sequence>
<evidence type="ECO:0000256" key="5">
    <source>
        <dbReference type="ARBA" id="ARBA00022777"/>
    </source>
</evidence>
<comment type="catalytic activity">
    <reaction evidence="7">
        <text>L-threonyl-[protein] + ATP = O-phospho-L-threonyl-[protein] + ADP + H(+)</text>
        <dbReference type="Rhea" id="RHEA:46608"/>
        <dbReference type="Rhea" id="RHEA-COMP:11060"/>
        <dbReference type="Rhea" id="RHEA-COMP:11605"/>
        <dbReference type="ChEBI" id="CHEBI:15378"/>
        <dbReference type="ChEBI" id="CHEBI:30013"/>
        <dbReference type="ChEBI" id="CHEBI:30616"/>
        <dbReference type="ChEBI" id="CHEBI:61977"/>
        <dbReference type="ChEBI" id="CHEBI:456216"/>
        <dbReference type="EC" id="2.7.11.11"/>
    </reaction>
</comment>
<evidence type="ECO:0000256" key="8">
    <source>
        <dbReference type="ARBA" id="ARBA00047454"/>
    </source>
</evidence>
<keyword evidence="13" id="KW-1185">Reference proteome</keyword>
<dbReference type="InterPro" id="IPR000719">
    <property type="entry name" value="Prot_kinase_dom"/>
</dbReference>
<reference evidence="12" key="1">
    <citation type="submission" date="2019-05" db="EMBL/GenBank/DDBJ databases">
        <title>Annotation for the trematode Fasciolopsis buski.</title>
        <authorList>
            <person name="Choi Y.-J."/>
        </authorList>
    </citation>
    <scope>NUCLEOTIDE SEQUENCE</scope>
    <source>
        <strain evidence="12">HT</strain>
        <tissue evidence="12">Whole worm</tissue>
    </source>
</reference>
<dbReference type="EC" id="2.7.11.11" evidence="1"/>
<evidence type="ECO:0000313" key="12">
    <source>
        <dbReference type="EMBL" id="KAA0190548.1"/>
    </source>
</evidence>
<dbReference type="Gene3D" id="1.10.510.10">
    <property type="entry name" value="Transferase(Phosphotransferase) domain 1"/>
    <property type="match status" value="1"/>
</dbReference>
<evidence type="ECO:0000256" key="1">
    <source>
        <dbReference type="ARBA" id="ARBA00012444"/>
    </source>
</evidence>
<gene>
    <name evidence="12" type="ORF">FBUS_05029</name>
</gene>
<dbReference type="EMBL" id="LUCM01006949">
    <property type="protein sequence ID" value="KAA0190548.1"/>
    <property type="molecule type" value="Genomic_DNA"/>
</dbReference>
<dbReference type="PANTHER" id="PTHR24353">
    <property type="entry name" value="CYCLIC NUCLEOTIDE-DEPENDENT PROTEIN KINASE"/>
    <property type="match status" value="1"/>
</dbReference>
<feature type="binding site" evidence="9">
    <location>
        <position position="67"/>
    </location>
    <ligand>
        <name>ATP</name>
        <dbReference type="ChEBI" id="CHEBI:30616"/>
    </ligand>
</feature>
<keyword evidence="4 9" id="KW-0547">Nucleotide-binding</keyword>
<dbReference type="GO" id="GO:0005524">
    <property type="term" value="F:ATP binding"/>
    <property type="evidence" value="ECO:0007669"/>
    <property type="project" value="UniProtKB-UniRule"/>
</dbReference>
<evidence type="ECO:0000256" key="10">
    <source>
        <dbReference type="RuleBase" id="RU000304"/>
    </source>
</evidence>